<accession>A0A521C0A2</accession>
<dbReference type="PANTHER" id="PTHR33802">
    <property type="entry name" value="SI:CH211-161H7.5-RELATED"/>
    <property type="match status" value="1"/>
</dbReference>
<feature type="transmembrane region" description="Helical" evidence="1">
    <location>
        <begin position="40"/>
        <end position="60"/>
    </location>
</feature>
<protein>
    <recommendedName>
        <fullName evidence="4">TspO and MBR related proteins</fullName>
    </recommendedName>
</protein>
<dbReference type="InterPro" id="IPR038330">
    <property type="entry name" value="TspO/MBR-related_sf"/>
</dbReference>
<feature type="transmembrane region" description="Helical" evidence="1">
    <location>
        <begin position="143"/>
        <end position="167"/>
    </location>
</feature>
<feature type="transmembrane region" description="Helical" evidence="1">
    <location>
        <begin position="118"/>
        <end position="137"/>
    </location>
</feature>
<evidence type="ECO:0000256" key="1">
    <source>
        <dbReference type="SAM" id="Phobius"/>
    </source>
</evidence>
<reference evidence="2 3" key="1">
    <citation type="submission" date="2017-05" db="EMBL/GenBank/DDBJ databases">
        <authorList>
            <person name="Varghese N."/>
            <person name="Submissions S."/>
        </authorList>
    </citation>
    <scope>NUCLEOTIDE SEQUENCE [LARGE SCALE GENOMIC DNA]</scope>
    <source>
        <strain evidence="2 3">DSM 27040</strain>
    </source>
</reference>
<proteinExistence type="predicted"/>
<keyword evidence="3" id="KW-1185">Reference proteome</keyword>
<dbReference type="AlphaFoldDB" id="A0A521C0A2"/>
<feature type="transmembrane region" description="Helical" evidence="1">
    <location>
        <begin position="216"/>
        <end position="235"/>
    </location>
</feature>
<dbReference type="Proteomes" id="UP000319040">
    <property type="component" value="Unassembled WGS sequence"/>
</dbReference>
<feature type="transmembrane region" description="Helical" evidence="1">
    <location>
        <begin position="80"/>
        <end position="106"/>
    </location>
</feature>
<name>A0A521C0A2_SACCC</name>
<evidence type="ECO:0000313" key="2">
    <source>
        <dbReference type="EMBL" id="SMO52251.1"/>
    </source>
</evidence>
<sequence>MNKKAYLTSAEGTDNLFLSLAQYYPIQQRTDIYIEMKKNLTLLILNSVTLVFALVMNYLSGTTVFGSKNVGEISDMLPNLFTPAGYAFAIWGLIYLMLVAFVINLWVSWYREKENTTLLQIGFLFSLANMANGFWVFAWLNLYIGFSVVLMLVILGSLIALTFRLQLETGDTPKRIIALVWWPITIYLGWIIVATVANITALLVSLGWNGGSFEPLTWTIVMIVIATLIYLLLIYLRNMPETALVGIWALIAIAVKQWSQQPGIVWAALIASAVLFIVIVMRAITRFKK</sequence>
<gene>
    <name evidence="2" type="ORF">SAMN06265379_102222</name>
</gene>
<evidence type="ECO:0008006" key="4">
    <source>
        <dbReference type="Google" id="ProtNLM"/>
    </source>
</evidence>
<organism evidence="2 3">
    <name type="scientific">Saccharicrinis carchari</name>
    <dbReference type="NCBI Taxonomy" id="1168039"/>
    <lineage>
        <taxon>Bacteria</taxon>
        <taxon>Pseudomonadati</taxon>
        <taxon>Bacteroidota</taxon>
        <taxon>Bacteroidia</taxon>
        <taxon>Marinilabiliales</taxon>
        <taxon>Marinilabiliaceae</taxon>
        <taxon>Saccharicrinis</taxon>
    </lineage>
</organism>
<dbReference type="Gene3D" id="1.20.1260.100">
    <property type="entry name" value="TspO/MBR protein"/>
    <property type="match status" value="1"/>
</dbReference>
<feature type="transmembrane region" description="Helical" evidence="1">
    <location>
        <begin position="179"/>
        <end position="204"/>
    </location>
</feature>
<evidence type="ECO:0000313" key="3">
    <source>
        <dbReference type="Proteomes" id="UP000319040"/>
    </source>
</evidence>
<dbReference type="PANTHER" id="PTHR33802:SF1">
    <property type="entry name" value="XK-RELATED PROTEIN"/>
    <property type="match status" value="1"/>
</dbReference>
<dbReference type="EMBL" id="FXTB01000002">
    <property type="protein sequence ID" value="SMO52251.1"/>
    <property type="molecule type" value="Genomic_DNA"/>
</dbReference>
<feature type="transmembrane region" description="Helical" evidence="1">
    <location>
        <begin position="242"/>
        <end position="258"/>
    </location>
</feature>
<keyword evidence="1" id="KW-0472">Membrane</keyword>
<feature type="transmembrane region" description="Helical" evidence="1">
    <location>
        <begin position="264"/>
        <end position="284"/>
    </location>
</feature>
<keyword evidence="1" id="KW-1133">Transmembrane helix</keyword>
<keyword evidence="1" id="KW-0812">Transmembrane</keyword>